<dbReference type="AlphaFoldDB" id="A0AA39XV02"/>
<keyword evidence="1" id="KW-1133">Transmembrane helix</keyword>
<accession>A0AA39XV02</accession>
<evidence type="ECO:0000256" key="1">
    <source>
        <dbReference type="SAM" id="Phobius"/>
    </source>
</evidence>
<gene>
    <name evidence="2" type="ORF">B0T16DRAFT_418418</name>
</gene>
<keyword evidence="3" id="KW-1185">Reference proteome</keyword>
<name>A0AA39XV02_9PEZI</name>
<organism evidence="2 3">
    <name type="scientific">Cercophora newfieldiana</name>
    <dbReference type="NCBI Taxonomy" id="92897"/>
    <lineage>
        <taxon>Eukaryota</taxon>
        <taxon>Fungi</taxon>
        <taxon>Dikarya</taxon>
        <taxon>Ascomycota</taxon>
        <taxon>Pezizomycotina</taxon>
        <taxon>Sordariomycetes</taxon>
        <taxon>Sordariomycetidae</taxon>
        <taxon>Sordariales</taxon>
        <taxon>Lasiosphaeriaceae</taxon>
        <taxon>Cercophora</taxon>
    </lineage>
</organism>
<reference evidence="2" key="1">
    <citation type="submission" date="2023-06" db="EMBL/GenBank/DDBJ databases">
        <title>Genome-scale phylogeny and comparative genomics of the fungal order Sordariales.</title>
        <authorList>
            <consortium name="Lawrence Berkeley National Laboratory"/>
            <person name="Hensen N."/>
            <person name="Bonometti L."/>
            <person name="Westerberg I."/>
            <person name="Brannstrom I.O."/>
            <person name="Guillou S."/>
            <person name="Cros-Aarteil S."/>
            <person name="Calhoun S."/>
            <person name="Haridas S."/>
            <person name="Kuo A."/>
            <person name="Mondo S."/>
            <person name="Pangilinan J."/>
            <person name="Riley R."/>
            <person name="Labutti K."/>
            <person name="Andreopoulos B."/>
            <person name="Lipzen A."/>
            <person name="Chen C."/>
            <person name="Yanf M."/>
            <person name="Daum C."/>
            <person name="Ng V."/>
            <person name="Clum A."/>
            <person name="Steindorff A."/>
            <person name="Ohm R."/>
            <person name="Martin F."/>
            <person name="Silar P."/>
            <person name="Natvig D."/>
            <person name="Lalanne C."/>
            <person name="Gautier V."/>
            <person name="Ament-Velasquez S.L."/>
            <person name="Kruys A."/>
            <person name="Hutchinson M.I."/>
            <person name="Powell A.J."/>
            <person name="Barry K."/>
            <person name="Miller A.N."/>
            <person name="Grigoriev I.V."/>
            <person name="Debuchy R."/>
            <person name="Gladieux P."/>
            <person name="Thoren M.H."/>
            <person name="Johannesson H."/>
        </authorList>
    </citation>
    <scope>NUCLEOTIDE SEQUENCE</scope>
    <source>
        <strain evidence="2">SMH2532-1</strain>
    </source>
</reference>
<keyword evidence="1" id="KW-0812">Transmembrane</keyword>
<proteinExistence type="predicted"/>
<sequence>MISIGDLICTCSSEAEGIMKGVFYSALAFQVLELAIIPVYVVHRLDRRLRPTFGALAWVGLVVYFLALLLVVASRVEASMRFVDRLSISTLVFRRSFWK</sequence>
<comment type="caution">
    <text evidence="2">The sequence shown here is derived from an EMBL/GenBank/DDBJ whole genome shotgun (WGS) entry which is preliminary data.</text>
</comment>
<feature type="transmembrane region" description="Helical" evidence="1">
    <location>
        <begin position="22"/>
        <end position="41"/>
    </location>
</feature>
<protein>
    <submittedName>
        <fullName evidence="2">Uncharacterized protein</fullName>
    </submittedName>
</protein>
<keyword evidence="1" id="KW-0472">Membrane</keyword>
<evidence type="ECO:0000313" key="3">
    <source>
        <dbReference type="Proteomes" id="UP001174936"/>
    </source>
</evidence>
<evidence type="ECO:0000313" key="2">
    <source>
        <dbReference type="EMBL" id="KAK0640757.1"/>
    </source>
</evidence>
<dbReference type="Proteomes" id="UP001174936">
    <property type="component" value="Unassembled WGS sequence"/>
</dbReference>
<dbReference type="EMBL" id="JAULSV010000006">
    <property type="protein sequence ID" value="KAK0640757.1"/>
    <property type="molecule type" value="Genomic_DNA"/>
</dbReference>
<feature type="transmembrane region" description="Helical" evidence="1">
    <location>
        <begin position="53"/>
        <end position="73"/>
    </location>
</feature>